<dbReference type="CDD" id="cd05926">
    <property type="entry name" value="FACL_fum10p_like"/>
    <property type="match status" value="1"/>
</dbReference>
<feature type="compositionally biased region" description="Low complexity" evidence="5">
    <location>
        <begin position="553"/>
        <end position="568"/>
    </location>
</feature>
<keyword evidence="3" id="KW-0547">Nucleotide-binding</keyword>
<dbReference type="Gene3D" id="3.40.50.12780">
    <property type="entry name" value="N-terminal domain of ligase-like"/>
    <property type="match status" value="1"/>
</dbReference>
<keyword evidence="2" id="KW-0436">Ligase</keyword>
<dbReference type="PROSITE" id="PS00455">
    <property type="entry name" value="AMP_BINDING"/>
    <property type="match status" value="1"/>
</dbReference>
<evidence type="ECO:0000256" key="1">
    <source>
        <dbReference type="ARBA" id="ARBA00006432"/>
    </source>
</evidence>
<dbReference type="InterPro" id="IPR045310">
    <property type="entry name" value="Pcs60-like"/>
</dbReference>
<organism evidence="8 9">
    <name type="scientific">Diplodia intermedia</name>
    <dbReference type="NCBI Taxonomy" id="856260"/>
    <lineage>
        <taxon>Eukaryota</taxon>
        <taxon>Fungi</taxon>
        <taxon>Dikarya</taxon>
        <taxon>Ascomycota</taxon>
        <taxon>Pezizomycotina</taxon>
        <taxon>Dothideomycetes</taxon>
        <taxon>Dothideomycetes incertae sedis</taxon>
        <taxon>Botryosphaeriales</taxon>
        <taxon>Botryosphaeriaceae</taxon>
        <taxon>Diplodia</taxon>
    </lineage>
</organism>
<proteinExistence type="inferred from homology"/>
<feature type="region of interest" description="Disordered" evidence="5">
    <location>
        <begin position="550"/>
        <end position="579"/>
    </location>
</feature>
<keyword evidence="9" id="KW-1185">Reference proteome</keyword>
<comment type="caution">
    <text evidence="8">The sequence shown here is derived from an EMBL/GenBank/DDBJ whole genome shotgun (WGS) entry which is preliminary data.</text>
</comment>
<dbReference type="Pfam" id="PF00501">
    <property type="entry name" value="AMP-binding"/>
    <property type="match status" value="1"/>
</dbReference>
<dbReference type="Proteomes" id="UP001521184">
    <property type="component" value="Unassembled WGS sequence"/>
</dbReference>
<dbReference type="InterPro" id="IPR045851">
    <property type="entry name" value="AMP-bd_C_sf"/>
</dbReference>
<dbReference type="Gene3D" id="3.30.300.30">
    <property type="match status" value="1"/>
</dbReference>
<name>A0ABR3TGP1_9PEZI</name>
<comment type="similarity">
    <text evidence="1">Belongs to the ATP-dependent AMP-binding enzyme family.</text>
</comment>
<reference evidence="8 9" key="1">
    <citation type="journal article" date="2023" name="Plant Dis.">
        <title>First Report of Diplodia intermedia Causing Canker and Dieback Diseases on Apple Trees in Canada.</title>
        <authorList>
            <person name="Ellouze W."/>
            <person name="Ilyukhin E."/>
            <person name="Sulman M."/>
            <person name="Ali S."/>
        </authorList>
    </citation>
    <scope>NUCLEOTIDE SEQUENCE [LARGE SCALE GENOMIC DNA]</scope>
    <source>
        <strain evidence="8 9">M45-28</strain>
    </source>
</reference>
<evidence type="ECO:0000259" key="7">
    <source>
        <dbReference type="Pfam" id="PF13193"/>
    </source>
</evidence>
<feature type="domain" description="AMP-binding enzyme C-terminal" evidence="7">
    <location>
        <begin position="432"/>
        <end position="507"/>
    </location>
</feature>
<evidence type="ECO:0000313" key="9">
    <source>
        <dbReference type="Proteomes" id="UP001521184"/>
    </source>
</evidence>
<evidence type="ECO:0000256" key="2">
    <source>
        <dbReference type="ARBA" id="ARBA00022598"/>
    </source>
</evidence>
<sequence length="600" mass="64185">MSTLASCLHKGFDSSAVVIPGKTRSTTITHRDLSRRVKEFQLNLAAIGITHGSRVAFSLPNSLELIVAFFASTCMRAVAAPLNFDYKQSEFEFYLRDLDAAVLIVPFGSLDANTEAVKAARACGVRLAEVSFNGGEIVFCAQTRSTVGGAGRAHDLDADCQPDDVALILHTSGTTGRPKAVPLTHRNITASIKNITATYALTPADRSLLVMPLFHIHGLVAGTLSPLGSGGSVVVPPRFSATDFWPLFVAHAATWYTAVPTIHQILLKNPLPSPPPKALRFVRSCSSPLPPTVLRDLETALRTVVLEAYAMTEAAHQMCSNPLPRGGRGGGARVPGSVGTPQGGVEMRVKDDAGADVAPGVVGEVCVRGENVTGGYIVPADMRAAVDAATFTADGFLRTGDQGVVDERGYLRLTGRIKELINKGGEKISPIELDNLLLQHPAVGEAVSFAVDDALYGQDVGVAVVARPGERLGEEEVKEFFRERVARFKVPKKVYFTETMPKTATGKIQRRQVAAAMTMMEALAAARVVQAKSQPMIQVRDQPMLQLHQAPLTSSTSTIISSSSSNTQPQPPPQNPTNTANMLVWKLIKKIKGDKNGQQK</sequence>
<dbReference type="InterPro" id="IPR000873">
    <property type="entry name" value="AMP-dep_synth/lig_dom"/>
</dbReference>
<dbReference type="Pfam" id="PF13193">
    <property type="entry name" value="AMP-binding_C"/>
    <property type="match status" value="1"/>
</dbReference>
<dbReference type="PANTHER" id="PTHR43201">
    <property type="entry name" value="ACYL-COA SYNTHETASE"/>
    <property type="match status" value="1"/>
</dbReference>
<protein>
    <recommendedName>
        <fullName evidence="10">Peroxisomal-coenzyme A synthetase</fullName>
    </recommendedName>
</protein>
<keyword evidence="4" id="KW-0067">ATP-binding</keyword>
<feature type="domain" description="AMP-dependent synthetase/ligase" evidence="6">
    <location>
        <begin position="16"/>
        <end position="376"/>
    </location>
</feature>
<dbReference type="InterPro" id="IPR025110">
    <property type="entry name" value="AMP-bd_C"/>
</dbReference>
<evidence type="ECO:0000256" key="4">
    <source>
        <dbReference type="ARBA" id="ARBA00022840"/>
    </source>
</evidence>
<evidence type="ECO:0000259" key="6">
    <source>
        <dbReference type="Pfam" id="PF00501"/>
    </source>
</evidence>
<accession>A0ABR3TGP1</accession>
<gene>
    <name evidence="8" type="ORF">SLS58_008707</name>
</gene>
<dbReference type="PANTHER" id="PTHR43201:SF5">
    <property type="entry name" value="MEDIUM-CHAIN ACYL-COA LIGASE ACSF2, MITOCHONDRIAL"/>
    <property type="match status" value="1"/>
</dbReference>
<dbReference type="InterPro" id="IPR020845">
    <property type="entry name" value="AMP-binding_CS"/>
</dbReference>
<evidence type="ECO:0000256" key="3">
    <source>
        <dbReference type="ARBA" id="ARBA00022741"/>
    </source>
</evidence>
<evidence type="ECO:0000256" key="5">
    <source>
        <dbReference type="SAM" id="MobiDB-lite"/>
    </source>
</evidence>
<dbReference type="SUPFAM" id="SSF56801">
    <property type="entry name" value="Acetyl-CoA synthetase-like"/>
    <property type="match status" value="1"/>
</dbReference>
<dbReference type="InterPro" id="IPR042099">
    <property type="entry name" value="ANL_N_sf"/>
</dbReference>
<evidence type="ECO:0000313" key="8">
    <source>
        <dbReference type="EMBL" id="KAL1638675.1"/>
    </source>
</evidence>
<dbReference type="EMBL" id="JAKEKT020000076">
    <property type="protein sequence ID" value="KAL1638675.1"/>
    <property type="molecule type" value="Genomic_DNA"/>
</dbReference>
<evidence type="ECO:0008006" key="10">
    <source>
        <dbReference type="Google" id="ProtNLM"/>
    </source>
</evidence>